<dbReference type="GO" id="GO:0032259">
    <property type="term" value="P:methylation"/>
    <property type="evidence" value="ECO:0007669"/>
    <property type="project" value="UniProtKB-KW"/>
</dbReference>
<gene>
    <name evidence="9" type="ORF">FHS57_000089</name>
</gene>
<comment type="caution">
    <text evidence="9">The sequence shown here is derived from an EMBL/GenBank/DDBJ whole genome shotgun (WGS) entry which is preliminary data.</text>
</comment>
<dbReference type="PROSITE" id="PS51585">
    <property type="entry name" value="SAM_MT_TPMT"/>
    <property type="match status" value="1"/>
</dbReference>
<keyword evidence="5" id="KW-0963">Cytoplasm</keyword>
<dbReference type="Proteomes" id="UP000541352">
    <property type="component" value="Unassembled WGS sequence"/>
</dbReference>
<organism evidence="9 10">
    <name type="scientific">Runella defluvii</name>
    <dbReference type="NCBI Taxonomy" id="370973"/>
    <lineage>
        <taxon>Bacteria</taxon>
        <taxon>Pseudomonadati</taxon>
        <taxon>Bacteroidota</taxon>
        <taxon>Cytophagia</taxon>
        <taxon>Cytophagales</taxon>
        <taxon>Spirosomataceae</taxon>
        <taxon>Runella</taxon>
    </lineage>
</organism>
<name>A0A7W5ZF08_9BACT</name>
<sequence>MEAKFWFDSWDKGGFYTSFHRRDIHPFVLTYFTPSELRGKTVLVPLCGKSLDMVYLAAFADKVIGVELVEKAIIEFFEENKLSYHQPDEETYVAGNITLLRKDFMALTPEDLGPIDWVYDRASLVALPLDMRHEYLRAIDRLTDVGTQSLVITLEYFPLINSAPFSITAQEMDDYYGLGHFINHAESPLLMQHGMVRRWNLEYLYEHGFILSKHTNGVILEKKNLVQPLHYELNAVG</sequence>
<accession>A0A7W5ZF08</accession>
<dbReference type="PANTHER" id="PTHR10259">
    <property type="entry name" value="THIOPURINE S-METHYLTRANSFERASE"/>
    <property type="match status" value="1"/>
</dbReference>
<evidence type="ECO:0000256" key="2">
    <source>
        <dbReference type="ARBA" id="ARBA00004496"/>
    </source>
</evidence>
<dbReference type="PANTHER" id="PTHR10259:SF11">
    <property type="entry name" value="THIOPURINE S-METHYLTRANSFERASE"/>
    <property type="match status" value="1"/>
</dbReference>
<protein>
    <recommendedName>
        <fullName evidence="4">thiopurine S-methyltransferase</fullName>
        <ecNumber evidence="4">2.1.1.67</ecNumber>
    </recommendedName>
</protein>
<proteinExistence type="inferred from homology"/>
<evidence type="ECO:0000256" key="1">
    <source>
        <dbReference type="ARBA" id="ARBA00000903"/>
    </source>
</evidence>
<reference evidence="9 10" key="1">
    <citation type="submission" date="2020-08" db="EMBL/GenBank/DDBJ databases">
        <title>Genomic Encyclopedia of Type Strains, Phase IV (KMG-IV): sequencing the most valuable type-strain genomes for metagenomic binning, comparative biology and taxonomic classification.</title>
        <authorList>
            <person name="Goeker M."/>
        </authorList>
    </citation>
    <scope>NUCLEOTIDE SEQUENCE [LARGE SCALE GENOMIC DNA]</scope>
    <source>
        <strain evidence="9 10">DSM 17976</strain>
    </source>
</reference>
<dbReference type="InterPro" id="IPR008854">
    <property type="entry name" value="TPMT"/>
</dbReference>
<dbReference type="Gene3D" id="3.40.50.150">
    <property type="entry name" value="Vaccinia Virus protein VP39"/>
    <property type="match status" value="1"/>
</dbReference>
<evidence type="ECO:0000313" key="9">
    <source>
        <dbReference type="EMBL" id="MBB3836107.1"/>
    </source>
</evidence>
<dbReference type="SUPFAM" id="SSF53335">
    <property type="entry name" value="S-adenosyl-L-methionine-dependent methyltransferases"/>
    <property type="match status" value="1"/>
</dbReference>
<keyword evidence="7 9" id="KW-0808">Transferase</keyword>
<keyword evidence="8" id="KW-0949">S-adenosyl-L-methionine</keyword>
<evidence type="ECO:0000256" key="6">
    <source>
        <dbReference type="ARBA" id="ARBA00022603"/>
    </source>
</evidence>
<dbReference type="EMBL" id="JACIBY010000001">
    <property type="protein sequence ID" value="MBB3836107.1"/>
    <property type="molecule type" value="Genomic_DNA"/>
</dbReference>
<comment type="catalytic activity">
    <reaction evidence="1">
        <text>S-adenosyl-L-methionine + a thiopurine = S-adenosyl-L-homocysteine + a thiopurine S-methylether.</text>
        <dbReference type="EC" id="2.1.1.67"/>
    </reaction>
</comment>
<dbReference type="InterPro" id="IPR025835">
    <property type="entry name" value="Thiopurine_S-MeTrfase"/>
</dbReference>
<evidence type="ECO:0000256" key="8">
    <source>
        <dbReference type="ARBA" id="ARBA00022691"/>
    </source>
</evidence>
<evidence type="ECO:0000256" key="4">
    <source>
        <dbReference type="ARBA" id="ARBA00011905"/>
    </source>
</evidence>
<comment type="subcellular location">
    <subcellularLocation>
        <location evidence="2">Cytoplasm</location>
    </subcellularLocation>
</comment>
<evidence type="ECO:0000256" key="7">
    <source>
        <dbReference type="ARBA" id="ARBA00022679"/>
    </source>
</evidence>
<evidence type="ECO:0000256" key="5">
    <source>
        <dbReference type="ARBA" id="ARBA00022490"/>
    </source>
</evidence>
<dbReference type="EC" id="2.1.1.67" evidence="4"/>
<evidence type="ECO:0000313" key="10">
    <source>
        <dbReference type="Proteomes" id="UP000541352"/>
    </source>
</evidence>
<dbReference type="HAMAP" id="MF_00812">
    <property type="entry name" value="Thiopur_methtran"/>
    <property type="match status" value="1"/>
</dbReference>
<dbReference type="GO" id="GO:0008119">
    <property type="term" value="F:thiopurine S-methyltransferase activity"/>
    <property type="evidence" value="ECO:0007669"/>
    <property type="project" value="UniProtKB-EC"/>
</dbReference>
<comment type="similarity">
    <text evidence="3">Belongs to the class I-like SAM-binding methyltransferase superfamily. TPMT family.</text>
</comment>
<keyword evidence="10" id="KW-1185">Reference proteome</keyword>
<dbReference type="GO" id="GO:0005737">
    <property type="term" value="C:cytoplasm"/>
    <property type="evidence" value="ECO:0007669"/>
    <property type="project" value="UniProtKB-SubCell"/>
</dbReference>
<dbReference type="AlphaFoldDB" id="A0A7W5ZF08"/>
<keyword evidence="6 9" id="KW-0489">Methyltransferase</keyword>
<dbReference type="RefSeq" id="WP_183970900.1">
    <property type="nucleotide sequence ID" value="NZ_JACIBY010000001.1"/>
</dbReference>
<evidence type="ECO:0000256" key="3">
    <source>
        <dbReference type="ARBA" id="ARBA00008145"/>
    </source>
</evidence>
<dbReference type="InterPro" id="IPR029063">
    <property type="entry name" value="SAM-dependent_MTases_sf"/>
</dbReference>
<dbReference type="Pfam" id="PF05724">
    <property type="entry name" value="TPMT"/>
    <property type="match status" value="1"/>
</dbReference>